<reference evidence="2" key="1">
    <citation type="journal article" date="2019" name="Int. J. Syst. Evol. Microbiol.">
        <title>The Global Catalogue of Microorganisms (GCM) 10K type strain sequencing project: providing services to taxonomists for standard genome sequencing and annotation.</title>
        <authorList>
            <consortium name="The Broad Institute Genomics Platform"/>
            <consortium name="The Broad Institute Genome Sequencing Center for Infectious Disease"/>
            <person name="Wu L."/>
            <person name="Ma J."/>
        </authorList>
    </citation>
    <scope>NUCLEOTIDE SEQUENCE [LARGE SCALE GENOMIC DNA]</scope>
    <source>
        <strain evidence="2">JCM 17738</strain>
    </source>
</reference>
<evidence type="ECO:0000313" key="2">
    <source>
        <dbReference type="Proteomes" id="UP001500390"/>
    </source>
</evidence>
<comment type="caution">
    <text evidence="1">The sequence shown here is derived from an EMBL/GenBank/DDBJ whole genome shotgun (WGS) entry which is preliminary data.</text>
</comment>
<organism evidence="1 2">
    <name type="scientific">Ornithinibacter aureus</name>
    <dbReference type="NCBI Taxonomy" id="622664"/>
    <lineage>
        <taxon>Bacteria</taxon>
        <taxon>Bacillati</taxon>
        <taxon>Actinomycetota</taxon>
        <taxon>Actinomycetes</taxon>
        <taxon>Micrococcales</taxon>
        <taxon>Intrasporangiaceae</taxon>
        <taxon>Ornithinibacter</taxon>
    </lineage>
</organism>
<sequence>MFRDLIDDAAVFPPGNASLPDAVARHRAHRTSGYAQYIGPLLVPAGSADDLVAVLDGEPSTEGERTASGLIEVVLIARPGADPALVPAAQDLLVDDPRVQVVGAEVGWFDGWVKALAGALPLAIEIPRGPDQQRAITEIRAAREAGHPVVAKFRTGQTPTWVWPDETELAEVLRSVATQVPFKLTGGLHHAVRGTYEVGGVPEENHGILNILLATAAALDGAGHDEVAGLLAVRAAQALAALVGAWTPETAKRVRAAFTAYGCCTVTDPIDELTVLNLLTKD</sequence>
<name>A0ABP8K6S2_9MICO</name>
<evidence type="ECO:0000313" key="1">
    <source>
        <dbReference type="EMBL" id="GAA4401124.1"/>
    </source>
</evidence>
<dbReference type="EMBL" id="BAABFX010000040">
    <property type="protein sequence ID" value="GAA4401124.1"/>
    <property type="molecule type" value="Genomic_DNA"/>
</dbReference>
<keyword evidence="2" id="KW-1185">Reference proteome</keyword>
<accession>A0ABP8K6S2</accession>
<protein>
    <submittedName>
        <fullName evidence="1">Uncharacterized protein</fullName>
    </submittedName>
</protein>
<proteinExistence type="predicted"/>
<dbReference type="Proteomes" id="UP001500390">
    <property type="component" value="Unassembled WGS sequence"/>
</dbReference>
<gene>
    <name evidence="1" type="ORF">GCM10023153_29290</name>
</gene>